<protein>
    <recommendedName>
        <fullName evidence="2">SWIM-type domain-containing protein</fullName>
    </recommendedName>
</protein>
<evidence type="ECO:0000259" key="2">
    <source>
        <dbReference type="PROSITE" id="PS50966"/>
    </source>
</evidence>
<evidence type="ECO:0000313" key="4">
    <source>
        <dbReference type="Proteomes" id="UP000647587"/>
    </source>
</evidence>
<comment type="caution">
    <text evidence="3">The sequence shown here is derived from an EMBL/GenBank/DDBJ whole genome shotgun (WGS) entry which is preliminary data.</text>
</comment>
<accession>A0ABQ2F1H3</accession>
<keyword evidence="1" id="KW-0479">Metal-binding</keyword>
<evidence type="ECO:0000256" key="1">
    <source>
        <dbReference type="PROSITE-ProRule" id="PRU00325"/>
    </source>
</evidence>
<feature type="domain" description="SWIM-type" evidence="2">
    <location>
        <begin position="52"/>
        <end position="85"/>
    </location>
</feature>
<dbReference type="Pfam" id="PF04434">
    <property type="entry name" value="SWIM"/>
    <property type="match status" value="1"/>
</dbReference>
<sequence length="432" mass="45891">MALTPDSIFALAPDGGSASSARSLATPTRWPVLNAPGGVLWGHCQGSGKTPYLTAVDLDGYASKCSCPSRKFPCKHALALMLLSVSHAGSFGAGVSPESIQAWLQGRQQRAVQKVDQEAAVATKDVDPAAWARRRAARERKVSGGLAGLDMFLQDLVRDGLAHAAARPYTDWDTQAARLVDAQVPGAARQTRRIPELLGDPAALLAHLAQLHLLCEAWARREKLEAEQQADLRAALGFPLNQADLPAAQAARWDVLGQITLSEDDLTTRRTWLRCGGQDALLLDFAAAGRALLPGLPVGQSIEAEVSFAPSAAPQRAVIRGEVRSAAPLGALTGVTLEALLDTHAQALARNPWRERTVHLLGPVWLLPGWQVVDEAGHALPLAGDERLLLGLLARSAGGPVTVFGEWDGLGFLPLSLRGPSGVTPLRRREPS</sequence>
<name>A0ABQ2F1H3_9DEIO</name>
<reference evidence="4" key="1">
    <citation type="journal article" date="2019" name="Int. J. Syst. Evol. Microbiol.">
        <title>The Global Catalogue of Microorganisms (GCM) 10K type strain sequencing project: providing services to taxonomists for standard genome sequencing and annotation.</title>
        <authorList>
            <consortium name="The Broad Institute Genomics Platform"/>
            <consortium name="The Broad Institute Genome Sequencing Center for Infectious Disease"/>
            <person name="Wu L."/>
            <person name="Ma J."/>
        </authorList>
    </citation>
    <scope>NUCLEOTIDE SEQUENCE [LARGE SCALE GENOMIC DNA]</scope>
    <source>
        <strain evidence="4">JCM 30331</strain>
    </source>
</reference>
<dbReference type="EMBL" id="BMPP01000027">
    <property type="protein sequence ID" value="GGK41499.1"/>
    <property type="molecule type" value="Genomic_DNA"/>
</dbReference>
<proteinExistence type="predicted"/>
<organism evidence="3 4">
    <name type="scientific">Deinococcus malanensis</name>
    <dbReference type="NCBI Taxonomy" id="1706855"/>
    <lineage>
        <taxon>Bacteria</taxon>
        <taxon>Thermotogati</taxon>
        <taxon>Deinococcota</taxon>
        <taxon>Deinococci</taxon>
        <taxon>Deinococcales</taxon>
        <taxon>Deinococcaceae</taxon>
        <taxon>Deinococcus</taxon>
    </lineage>
</organism>
<evidence type="ECO:0000313" key="3">
    <source>
        <dbReference type="EMBL" id="GGK41499.1"/>
    </source>
</evidence>
<dbReference type="InterPro" id="IPR007527">
    <property type="entry name" value="Znf_SWIM"/>
</dbReference>
<keyword evidence="1" id="KW-0862">Zinc</keyword>
<keyword evidence="1" id="KW-0863">Zinc-finger</keyword>
<dbReference type="Proteomes" id="UP000647587">
    <property type="component" value="Unassembled WGS sequence"/>
</dbReference>
<dbReference type="PROSITE" id="PS50966">
    <property type="entry name" value="ZF_SWIM"/>
    <property type="match status" value="1"/>
</dbReference>
<gene>
    <name evidence="3" type="ORF">GCM10008955_39120</name>
</gene>
<dbReference type="RefSeq" id="WP_189011801.1">
    <property type="nucleotide sequence ID" value="NZ_BMPP01000027.1"/>
</dbReference>
<keyword evidence="4" id="KW-1185">Reference proteome</keyword>